<feature type="compositionally biased region" description="Low complexity" evidence="1">
    <location>
        <begin position="188"/>
        <end position="203"/>
    </location>
</feature>
<dbReference type="Proteomes" id="UP000681722">
    <property type="component" value="Unassembled WGS sequence"/>
</dbReference>
<accession>A0A813XNJ8</accession>
<dbReference type="AlphaFoldDB" id="A0A813XNJ8"/>
<proteinExistence type="predicted"/>
<feature type="compositionally biased region" description="Low complexity" evidence="1">
    <location>
        <begin position="379"/>
        <end position="389"/>
    </location>
</feature>
<dbReference type="OrthoDB" id="10042863at2759"/>
<evidence type="ECO:0000313" key="4">
    <source>
        <dbReference type="Proteomes" id="UP000663829"/>
    </source>
</evidence>
<feature type="region of interest" description="Disordered" evidence="1">
    <location>
        <begin position="180"/>
        <end position="203"/>
    </location>
</feature>
<evidence type="ECO:0000256" key="1">
    <source>
        <dbReference type="SAM" id="MobiDB-lite"/>
    </source>
</evidence>
<comment type="caution">
    <text evidence="2">The sequence shown here is derived from an EMBL/GenBank/DDBJ whole genome shotgun (WGS) entry which is preliminary data.</text>
</comment>
<dbReference type="Proteomes" id="UP000663829">
    <property type="component" value="Unassembled WGS sequence"/>
</dbReference>
<feature type="compositionally biased region" description="Polar residues" evidence="1">
    <location>
        <begin position="397"/>
        <end position="414"/>
    </location>
</feature>
<keyword evidence="4" id="KW-1185">Reference proteome</keyword>
<feature type="region of interest" description="Disordered" evidence="1">
    <location>
        <begin position="379"/>
        <end position="424"/>
    </location>
</feature>
<dbReference type="EMBL" id="CAJOBC010001173">
    <property type="protein sequence ID" value="CAF3661158.1"/>
    <property type="molecule type" value="Genomic_DNA"/>
</dbReference>
<sequence length="437" mass="48206">MESSMLPKHFSVSVINLPTTSTNHIPLETNFLNLIDQRKHALSEENIPQTDYFHVYFNVRGQSFQEKLKLSDSTLRELLTKLFEKHQLDIDRCQICLRGTQTPVSLDLQSNNKRLLVGNDLIVTDNNDNFSCVTMEDTVTAVSPPASAPPVTTSNSLRRLSICRITDVLKYRRKSCSNTELLIPSPSPTSQKSDSSPSTSTTTSFTFTWNCTNTTLTEEEVGTSSLTSSTSSMEEESLLKEINFNQKRVRKNGLSTADENWTINNYTNVSGSMMAACIHKQKSISCDDMTLISSGDEGGTTIRQNDVANTSWSSTTTTDNSRHLKKIHYEKGNGSTKINPRFNSAIAKSSAIKERNEKRNSMGSTPLAAVCQMYSQNSAKSSSSKRLSSQCMDDDSNSTSNIPSQSGTTSNDIGNKSRLVKPTRSGLFTGGIFTRVS</sequence>
<evidence type="ECO:0000313" key="3">
    <source>
        <dbReference type="EMBL" id="CAF3661158.1"/>
    </source>
</evidence>
<organism evidence="2 4">
    <name type="scientific">Didymodactylos carnosus</name>
    <dbReference type="NCBI Taxonomy" id="1234261"/>
    <lineage>
        <taxon>Eukaryota</taxon>
        <taxon>Metazoa</taxon>
        <taxon>Spiralia</taxon>
        <taxon>Gnathifera</taxon>
        <taxon>Rotifera</taxon>
        <taxon>Eurotatoria</taxon>
        <taxon>Bdelloidea</taxon>
        <taxon>Philodinida</taxon>
        <taxon>Philodinidae</taxon>
        <taxon>Didymodactylos</taxon>
    </lineage>
</organism>
<dbReference type="EMBL" id="CAJNOQ010001173">
    <property type="protein sequence ID" value="CAF0874074.1"/>
    <property type="molecule type" value="Genomic_DNA"/>
</dbReference>
<protein>
    <submittedName>
        <fullName evidence="2">Uncharacterized protein</fullName>
    </submittedName>
</protein>
<evidence type="ECO:0000313" key="2">
    <source>
        <dbReference type="EMBL" id="CAF0874074.1"/>
    </source>
</evidence>
<name>A0A813XNJ8_9BILA</name>
<reference evidence="2" key="1">
    <citation type="submission" date="2021-02" db="EMBL/GenBank/DDBJ databases">
        <authorList>
            <person name="Nowell W R."/>
        </authorList>
    </citation>
    <scope>NUCLEOTIDE SEQUENCE</scope>
</reference>
<gene>
    <name evidence="2" type="ORF">GPM918_LOCUS7255</name>
    <name evidence="3" type="ORF">SRO942_LOCUS7255</name>
</gene>